<reference evidence="11" key="1">
    <citation type="journal article" date="2012" name="Nat. Biotechnol.">
        <title>Reference genome sequence of the model plant Setaria.</title>
        <authorList>
            <person name="Bennetzen J.L."/>
            <person name="Schmutz J."/>
            <person name="Wang H."/>
            <person name="Percifield R."/>
            <person name="Hawkins J."/>
            <person name="Pontaroli A.C."/>
            <person name="Estep M."/>
            <person name="Feng L."/>
            <person name="Vaughn J.N."/>
            <person name="Grimwood J."/>
            <person name="Jenkins J."/>
            <person name="Barry K."/>
            <person name="Lindquist E."/>
            <person name="Hellsten U."/>
            <person name="Deshpande S."/>
            <person name="Wang X."/>
            <person name="Wu X."/>
            <person name="Mitros T."/>
            <person name="Triplett J."/>
            <person name="Yang X."/>
            <person name="Ye C.Y."/>
            <person name="Mauro-Herrera M."/>
            <person name="Wang L."/>
            <person name="Li P."/>
            <person name="Sharma M."/>
            <person name="Sharma R."/>
            <person name="Ronald P.C."/>
            <person name="Panaud O."/>
            <person name="Kellogg E.A."/>
            <person name="Brutnell T.P."/>
            <person name="Doust A.N."/>
            <person name="Tuskan G.A."/>
            <person name="Rokhsar D."/>
            <person name="Devos K.M."/>
        </authorList>
    </citation>
    <scope>NUCLEOTIDE SEQUENCE [LARGE SCALE GENOMIC DNA]</scope>
    <source>
        <strain evidence="11">Yugu1</strain>
    </source>
</reference>
<keyword evidence="6 9" id="KW-1133">Transmembrane helix</keyword>
<dbReference type="GO" id="GO:0008270">
    <property type="term" value="F:zinc ion binding"/>
    <property type="evidence" value="ECO:0007669"/>
    <property type="project" value="UniProtKB-KW"/>
</dbReference>
<evidence type="ECO:0000256" key="1">
    <source>
        <dbReference type="ARBA" id="ARBA00004370"/>
    </source>
</evidence>
<dbReference type="InterPro" id="IPR013083">
    <property type="entry name" value="Znf_RING/FYVE/PHD"/>
</dbReference>
<evidence type="ECO:0000256" key="4">
    <source>
        <dbReference type="ARBA" id="ARBA00022771"/>
    </source>
</evidence>
<evidence type="ECO:0000256" key="5">
    <source>
        <dbReference type="ARBA" id="ARBA00022833"/>
    </source>
</evidence>
<evidence type="ECO:0000256" key="7">
    <source>
        <dbReference type="ARBA" id="ARBA00023136"/>
    </source>
</evidence>
<dbReference type="SMART" id="SM00744">
    <property type="entry name" value="RINGv"/>
    <property type="match status" value="1"/>
</dbReference>
<evidence type="ECO:0000313" key="11">
    <source>
        <dbReference type="EMBL" id="RCV06862.1"/>
    </source>
</evidence>
<proteinExistence type="predicted"/>
<dbReference type="PANTHER" id="PTHR46539:SF1">
    <property type="entry name" value="E3 UBIQUITIN-PROTEIN LIGASE ATL42"/>
    <property type="match status" value="1"/>
</dbReference>
<dbReference type="GO" id="GO:0016020">
    <property type="term" value="C:membrane"/>
    <property type="evidence" value="ECO:0007669"/>
    <property type="project" value="UniProtKB-SubCell"/>
</dbReference>
<evidence type="ECO:0000259" key="10">
    <source>
        <dbReference type="PROSITE" id="PS50089"/>
    </source>
</evidence>
<dbReference type="PANTHER" id="PTHR46539">
    <property type="entry name" value="E3 UBIQUITIN-PROTEIN LIGASE ATL42"/>
    <property type="match status" value="1"/>
</dbReference>
<feature type="transmembrane region" description="Helical" evidence="9">
    <location>
        <begin position="49"/>
        <end position="76"/>
    </location>
</feature>
<feature type="domain" description="RING-type" evidence="10">
    <location>
        <begin position="129"/>
        <end position="173"/>
    </location>
</feature>
<dbReference type="PROSITE" id="PS50089">
    <property type="entry name" value="ZF_RING_2"/>
    <property type="match status" value="1"/>
</dbReference>
<dbReference type="InterPro" id="IPR011016">
    <property type="entry name" value="Znf_RING-CH"/>
</dbReference>
<dbReference type="SMART" id="SM00184">
    <property type="entry name" value="RING"/>
    <property type="match status" value="1"/>
</dbReference>
<organism evidence="11">
    <name type="scientific">Setaria italica</name>
    <name type="common">Foxtail millet</name>
    <name type="synonym">Panicum italicum</name>
    <dbReference type="NCBI Taxonomy" id="4555"/>
    <lineage>
        <taxon>Eukaryota</taxon>
        <taxon>Viridiplantae</taxon>
        <taxon>Streptophyta</taxon>
        <taxon>Embryophyta</taxon>
        <taxon>Tracheophyta</taxon>
        <taxon>Spermatophyta</taxon>
        <taxon>Magnoliopsida</taxon>
        <taxon>Liliopsida</taxon>
        <taxon>Poales</taxon>
        <taxon>Poaceae</taxon>
        <taxon>PACMAD clade</taxon>
        <taxon>Panicoideae</taxon>
        <taxon>Panicodae</taxon>
        <taxon>Paniceae</taxon>
        <taxon>Cenchrinae</taxon>
        <taxon>Setaria</taxon>
    </lineage>
</organism>
<evidence type="ECO:0000256" key="8">
    <source>
        <dbReference type="PROSITE-ProRule" id="PRU00175"/>
    </source>
</evidence>
<keyword evidence="3" id="KW-0479">Metal-binding</keyword>
<evidence type="ECO:0000256" key="2">
    <source>
        <dbReference type="ARBA" id="ARBA00022692"/>
    </source>
</evidence>
<evidence type="ECO:0000256" key="6">
    <source>
        <dbReference type="ARBA" id="ARBA00022989"/>
    </source>
</evidence>
<dbReference type="STRING" id="4555.A0A368PMH8"/>
<name>A0A368PMH8_SETIT</name>
<dbReference type="Gene3D" id="3.30.40.10">
    <property type="entry name" value="Zinc/RING finger domain, C3HC4 (zinc finger)"/>
    <property type="match status" value="1"/>
</dbReference>
<dbReference type="AlphaFoldDB" id="A0A368PMH8"/>
<dbReference type="Pfam" id="PF13639">
    <property type="entry name" value="zf-RING_2"/>
    <property type="match status" value="1"/>
</dbReference>
<reference evidence="11" key="2">
    <citation type="submission" date="2015-07" db="EMBL/GenBank/DDBJ databases">
        <authorList>
            <person name="Noorani M."/>
        </authorList>
    </citation>
    <scope>NUCLEOTIDE SEQUENCE</scope>
    <source>
        <strain evidence="11">Yugu1</strain>
    </source>
</reference>
<evidence type="ECO:0000256" key="3">
    <source>
        <dbReference type="ARBA" id="ARBA00022723"/>
    </source>
</evidence>
<dbReference type="EMBL" id="CM003528">
    <property type="protein sequence ID" value="RCV06862.1"/>
    <property type="molecule type" value="Genomic_DNA"/>
</dbReference>
<gene>
    <name evidence="11" type="ORF">SETIT_1G197400v2</name>
</gene>
<accession>A0A368PMH8</accession>
<keyword evidence="7 9" id="KW-0472">Membrane</keyword>
<dbReference type="OrthoDB" id="696301at2759"/>
<sequence>MEHFLHTVYICANARVLSLRQQTCTAARLPRARPLHTEPSMTQDSDQGAAMPVGGILVVAGILMLLMTFAFGVVSLQCCFGACHRRRAALASSSQSARWRRGGVDPEAAPRSPPATVHRAAARSKEEECAVCLAGLEDGEEARFMPCCGHGFHAQCVATWLAMASRPTCPLCRRINVARPPPGMAPAPVSALPRVPPEPASYAANLPARDRESHGDPGFQIPELSVPTAIPRDAVKAPGRARRLRGRLGFGRLWGFGTAGADCLC</sequence>
<keyword evidence="5" id="KW-0862">Zinc</keyword>
<keyword evidence="2 9" id="KW-0812">Transmembrane</keyword>
<comment type="subcellular location">
    <subcellularLocation>
        <location evidence="1">Membrane</location>
    </subcellularLocation>
</comment>
<evidence type="ECO:0000256" key="9">
    <source>
        <dbReference type="SAM" id="Phobius"/>
    </source>
</evidence>
<dbReference type="SUPFAM" id="SSF57850">
    <property type="entry name" value="RING/U-box"/>
    <property type="match status" value="1"/>
</dbReference>
<dbReference type="InterPro" id="IPR001841">
    <property type="entry name" value="Znf_RING"/>
</dbReference>
<keyword evidence="4 8" id="KW-0863">Zinc-finger</keyword>
<protein>
    <recommendedName>
        <fullName evidence="10">RING-type domain-containing protein</fullName>
    </recommendedName>
</protein>